<dbReference type="SUPFAM" id="SSF53300">
    <property type="entry name" value="vWA-like"/>
    <property type="match status" value="1"/>
</dbReference>
<comment type="caution">
    <text evidence="2">The sequence shown here is derived from an EMBL/GenBank/DDBJ whole genome shotgun (WGS) entry which is preliminary data.</text>
</comment>
<dbReference type="InterPro" id="IPR002035">
    <property type="entry name" value="VWF_A"/>
</dbReference>
<proteinExistence type="predicted"/>
<dbReference type="PANTHER" id="PTHR33608">
    <property type="entry name" value="BLL2464 PROTEIN"/>
    <property type="match status" value="1"/>
</dbReference>
<dbReference type="InterPro" id="IPR002881">
    <property type="entry name" value="DUF58"/>
</dbReference>
<organism evidence="2">
    <name type="scientific">Caldithrix abyssi</name>
    <dbReference type="NCBI Taxonomy" id="187145"/>
    <lineage>
        <taxon>Bacteria</taxon>
        <taxon>Pseudomonadati</taxon>
        <taxon>Calditrichota</taxon>
        <taxon>Calditrichia</taxon>
        <taxon>Calditrichales</taxon>
        <taxon>Calditrichaceae</taxon>
        <taxon>Caldithrix</taxon>
    </lineage>
</organism>
<dbReference type="Proteomes" id="UP000885779">
    <property type="component" value="Unassembled WGS sequence"/>
</dbReference>
<dbReference type="EMBL" id="DRQG01000104">
    <property type="protein sequence ID" value="HGY56215.1"/>
    <property type="molecule type" value="Genomic_DNA"/>
</dbReference>
<gene>
    <name evidence="2" type="ORF">ENK44_10960</name>
</gene>
<protein>
    <submittedName>
        <fullName evidence="2">DUF58 domain-containing protein</fullName>
    </submittedName>
</protein>
<evidence type="ECO:0000259" key="1">
    <source>
        <dbReference type="SMART" id="SM00327"/>
    </source>
</evidence>
<name>A0A7V4U1D3_CALAY</name>
<sequence length="300" mass="34448">MREAEDGRISRELLKKVKQIEIATRNIVNEVFSGEYHSVFKGRGMEFAEVREYQPGDDVRTIDWNVSARMGHPFVKVFEEERELTVMLLVDVSSSGNFGTGERFKREIAAELSAVLAFSAIKNNDKVGLIIFSDKIEKFIPPRKGKKHVLRVIREILFYKPMEATTDLSVALEYLSRVIKRRSIVFLISDFLSQNYEKSLQVANKKHDIIALSITDPREISLPDAGLIDLEDAETGQTLLIDTGSAEVRSEFYQQAERIHSERDNFFKSIGVDHITILTDRSYVEPITRFFRMRARRLAV</sequence>
<dbReference type="Gene3D" id="3.40.50.410">
    <property type="entry name" value="von Willebrand factor, type A domain"/>
    <property type="match status" value="1"/>
</dbReference>
<feature type="domain" description="VWFA" evidence="1">
    <location>
        <begin position="83"/>
        <end position="245"/>
    </location>
</feature>
<evidence type="ECO:0000313" key="2">
    <source>
        <dbReference type="EMBL" id="HGY56215.1"/>
    </source>
</evidence>
<dbReference type="SMART" id="SM00327">
    <property type="entry name" value="VWA"/>
    <property type="match status" value="1"/>
</dbReference>
<dbReference type="CDD" id="cd00198">
    <property type="entry name" value="vWFA"/>
    <property type="match status" value="1"/>
</dbReference>
<reference evidence="2" key="1">
    <citation type="journal article" date="2020" name="mSystems">
        <title>Genome- and Community-Level Interaction Insights into Carbon Utilization and Element Cycling Functions of Hydrothermarchaeota in Hydrothermal Sediment.</title>
        <authorList>
            <person name="Zhou Z."/>
            <person name="Liu Y."/>
            <person name="Xu W."/>
            <person name="Pan J."/>
            <person name="Luo Z.H."/>
            <person name="Li M."/>
        </authorList>
    </citation>
    <scope>NUCLEOTIDE SEQUENCE [LARGE SCALE GENOMIC DNA]</scope>
    <source>
        <strain evidence="2">HyVt-577</strain>
    </source>
</reference>
<dbReference type="AlphaFoldDB" id="A0A7V4U1D3"/>
<accession>A0A7V4U1D3</accession>
<dbReference type="InterPro" id="IPR036465">
    <property type="entry name" value="vWFA_dom_sf"/>
</dbReference>
<dbReference type="Pfam" id="PF01882">
    <property type="entry name" value="DUF58"/>
    <property type="match status" value="1"/>
</dbReference>
<dbReference type="PANTHER" id="PTHR33608:SF6">
    <property type="entry name" value="BLL2464 PROTEIN"/>
    <property type="match status" value="1"/>
</dbReference>